<comment type="caution">
    <text evidence="2">The sequence shown here is derived from an EMBL/GenBank/DDBJ whole genome shotgun (WGS) entry which is preliminary data.</text>
</comment>
<dbReference type="EMBL" id="BARW01015970">
    <property type="protein sequence ID" value="GAJ00833.1"/>
    <property type="molecule type" value="Genomic_DNA"/>
</dbReference>
<name>X1T652_9ZZZZ</name>
<evidence type="ECO:0008006" key="3">
    <source>
        <dbReference type="Google" id="ProtNLM"/>
    </source>
</evidence>
<comment type="similarity">
    <text evidence="1">Belongs to the glycogen phosphorylase family.</text>
</comment>
<dbReference type="PANTHER" id="PTHR11468">
    <property type="entry name" value="GLYCOGEN PHOSPHORYLASE"/>
    <property type="match status" value="1"/>
</dbReference>
<dbReference type="GO" id="GO:0008184">
    <property type="term" value="F:glycogen phosphorylase activity"/>
    <property type="evidence" value="ECO:0007669"/>
    <property type="project" value="InterPro"/>
</dbReference>
<evidence type="ECO:0000313" key="2">
    <source>
        <dbReference type="EMBL" id="GAJ00833.1"/>
    </source>
</evidence>
<gene>
    <name evidence="2" type="ORF">S12H4_27915</name>
</gene>
<reference evidence="2" key="1">
    <citation type="journal article" date="2014" name="Front. Microbiol.">
        <title>High frequency of phylogenetically diverse reductive dehalogenase-homologous genes in deep subseafloor sedimentary metagenomes.</title>
        <authorList>
            <person name="Kawai M."/>
            <person name="Futagami T."/>
            <person name="Toyoda A."/>
            <person name="Takaki Y."/>
            <person name="Nishi S."/>
            <person name="Hori S."/>
            <person name="Arai W."/>
            <person name="Tsubouchi T."/>
            <person name="Morono Y."/>
            <person name="Uchiyama I."/>
            <person name="Ito T."/>
            <person name="Fujiyama A."/>
            <person name="Inagaki F."/>
            <person name="Takami H."/>
        </authorList>
    </citation>
    <scope>NUCLEOTIDE SEQUENCE</scope>
    <source>
        <strain evidence="2">Expedition CK06-06</strain>
    </source>
</reference>
<dbReference type="SUPFAM" id="SSF53756">
    <property type="entry name" value="UDP-Glycosyltransferase/glycogen phosphorylase"/>
    <property type="match status" value="1"/>
</dbReference>
<evidence type="ECO:0000256" key="1">
    <source>
        <dbReference type="ARBA" id="ARBA00006047"/>
    </source>
</evidence>
<dbReference type="GO" id="GO:0005980">
    <property type="term" value="P:glycogen catabolic process"/>
    <property type="evidence" value="ECO:0007669"/>
    <property type="project" value="TreeGrafter"/>
</dbReference>
<protein>
    <recommendedName>
        <fullName evidence="3">Glycogen phosphorylase</fullName>
    </recommendedName>
</protein>
<organism evidence="2">
    <name type="scientific">marine sediment metagenome</name>
    <dbReference type="NCBI Taxonomy" id="412755"/>
    <lineage>
        <taxon>unclassified sequences</taxon>
        <taxon>metagenomes</taxon>
        <taxon>ecological metagenomes</taxon>
    </lineage>
</organism>
<proteinExistence type="inferred from homology"/>
<dbReference type="GO" id="GO:0005737">
    <property type="term" value="C:cytoplasm"/>
    <property type="evidence" value="ECO:0007669"/>
    <property type="project" value="TreeGrafter"/>
</dbReference>
<dbReference type="PANTHER" id="PTHR11468:SF3">
    <property type="entry name" value="GLYCOGEN PHOSPHORYLASE, LIVER FORM"/>
    <property type="match status" value="1"/>
</dbReference>
<dbReference type="InterPro" id="IPR000811">
    <property type="entry name" value="Glyco_trans_35"/>
</dbReference>
<accession>X1T652</accession>
<dbReference type="Gene3D" id="3.40.50.2000">
    <property type="entry name" value="Glycogen Phosphorylase B"/>
    <property type="match status" value="1"/>
</dbReference>
<sequence>YRSLVGHLYEHDYFLVTVDFDGYFTKQREVDKAYQNINGWTKMAILNTANMGWFSSDRTIAGYARDIWNTRSLKES</sequence>
<dbReference type="Pfam" id="PF00343">
    <property type="entry name" value="Phosphorylase"/>
    <property type="match status" value="1"/>
</dbReference>
<feature type="non-terminal residue" evidence="2">
    <location>
        <position position="1"/>
    </location>
</feature>
<dbReference type="GO" id="GO:0030170">
    <property type="term" value="F:pyridoxal phosphate binding"/>
    <property type="evidence" value="ECO:0007669"/>
    <property type="project" value="TreeGrafter"/>
</dbReference>
<dbReference type="AlphaFoldDB" id="X1T652"/>